<comment type="caution">
    <text evidence="2">The sequence shown here is derived from an EMBL/GenBank/DDBJ whole genome shotgun (WGS) entry which is preliminary data.</text>
</comment>
<dbReference type="RefSeq" id="WP_119136032.1">
    <property type="nucleotide sequence ID" value="NZ_QXXQ01000012.1"/>
</dbReference>
<accession>A0A398BLJ3</accession>
<keyword evidence="3" id="KW-1185">Reference proteome</keyword>
<evidence type="ECO:0000256" key="1">
    <source>
        <dbReference type="ARBA" id="ARBA00022729"/>
    </source>
</evidence>
<evidence type="ECO:0000313" key="3">
    <source>
        <dbReference type="Proteomes" id="UP000266649"/>
    </source>
</evidence>
<organism evidence="2 3">
    <name type="scientific">Gemmobacter lutimaris</name>
    <dbReference type="NCBI Taxonomy" id="2306023"/>
    <lineage>
        <taxon>Bacteria</taxon>
        <taxon>Pseudomonadati</taxon>
        <taxon>Pseudomonadota</taxon>
        <taxon>Alphaproteobacteria</taxon>
        <taxon>Rhodobacterales</taxon>
        <taxon>Paracoccaceae</taxon>
        <taxon>Gemmobacter</taxon>
    </lineage>
</organism>
<keyword evidence="1" id="KW-0732">Signal</keyword>
<gene>
    <name evidence="2" type="ORF">D2N39_17355</name>
</gene>
<dbReference type="InterPro" id="IPR028994">
    <property type="entry name" value="Integrin_alpha_N"/>
</dbReference>
<dbReference type="Proteomes" id="UP000266649">
    <property type="component" value="Unassembled WGS sequence"/>
</dbReference>
<sequence>MAVPAEAAPRILAADYAQPVDRYDHRILGGLPDHGTLRIRLAPCAGCTAETRLFRLPETHVFEDVRPRLADVTGDGLPEVVVVETDIRRGASLAVYGPEGRIAATEPIGQTHRWLAPAGIGDFDGDGRVEIAYVDRPHLRRELVFVRLEGGALVERARRAGFSNHNIGDEVILSGTRDCGQGDELVLPDVQGRLVALGRDAGFAGRPRDLGKASPTRLRAALACRD</sequence>
<dbReference type="Pfam" id="PF13517">
    <property type="entry name" value="FG-GAP_3"/>
    <property type="match status" value="1"/>
</dbReference>
<dbReference type="OrthoDB" id="58662at2"/>
<dbReference type="InterPro" id="IPR013517">
    <property type="entry name" value="FG-GAP"/>
</dbReference>
<dbReference type="SUPFAM" id="SSF69318">
    <property type="entry name" value="Integrin alpha N-terminal domain"/>
    <property type="match status" value="1"/>
</dbReference>
<dbReference type="AlphaFoldDB" id="A0A398BLJ3"/>
<name>A0A398BLJ3_9RHOB</name>
<reference evidence="2 3" key="1">
    <citation type="submission" date="2018-09" db="EMBL/GenBank/DDBJ databases">
        <title>Gemmobacter lutimaris sp. nov., a marine bacterium isolated from tidal flat.</title>
        <authorList>
            <person name="Lee D.W."/>
            <person name="Yoo Y."/>
            <person name="Kim J.-J."/>
            <person name="Kim B.S."/>
        </authorList>
    </citation>
    <scope>NUCLEOTIDE SEQUENCE [LARGE SCALE GENOMIC DNA]</scope>
    <source>
        <strain evidence="2 3">YJ-T1-11</strain>
    </source>
</reference>
<proteinExistence type="predicted"/>
<dbReference type="EMBL" id="QXXQ01000012">
    <property type="protein sequence ID" value="RID90534.1"/>
    <property type="molecule type" value="Genomic_DNA"/>
</dbReference>
<protein>
    <submittedName>
        <fullName evidence="2">VCBS repeat-containing protein</fullName>
    </submittedName>
</protein>
<evidence type="ECO:0000313" key="2">
    <source>
        <dbReference type="EMBL" id="RID90534.1"/>
    </source>
</evidence>